<gene>
    <name evidence="2" type="ORF">ECRASSUSDP1_LOCUS6510</name>
</gene>
<sequence>MGPEYIPDYYHDQGDFKGEWYDRESLGFYRSIKAGLDMGIVNQIPVREGLSSTLKPNHLRNPHDLLQKAIEDNNEQRHYQLNGHNKQHLFGKGNQSMISPRKQEFYKDTNFEMENEVYPTEFIKKKNAQLGNNCETERIFKGIKHYKDNEIQPYMKEKVGETIQAENVAKYHFPNTNHRQQYNQSLLSSHRSLQKEEINQTQFSQCDLRSKAGDAVKGVHYRPYEWKYAHDKVDDEDDTDITKPHKKNSPFSDKHYMPGTTMRRRTDNISLPTLKINQVSYENSHYEKPEHSERAQKAVMELRSQRALQKSGSDIALSTMSNDLTSRGGYDQIPSSVPSIAKTLRSNSYKLLPPQTEYYYQSKFKNVGRFKAFDKEHESESSDEDHQPTVIPNDKYLGHTMKI</sequence>
<proteinExistence type="predicted"/>
<keyword evidence="3" id="KW-1185">Reference proteome</keyword>
<evidence type="ECO:0000256" key="1">
    <source>
        <dbReference type="SAM" id="MobiDB-lite"/>
    </source>
</evidence>
<evidence type="ECO:0000313" key="3">
    <source>
        <dbReference type="Proteomes" id="UP001295684"/>
    </source>
</evidence>
<reference evidence="2" key="1">
    <citation type="submission" date="2023-07" db="EMBL/GenBank/DDBJ databases">
        <authorList>
            <consortium name="AG Swart"/>
            <person name="Singh M."/>
            <person name="Singh A."/>
            <person name="Seah K."/>
            <person name="Emmerich C."/>
        </authorList>
    </citation>
    <scope>NUCLEOTIDE SEQUENCE</scope>
    <source>
        <strain evidence="2">DP1</strain>
    </source>
</reference>
<evidence type="ECO:0000313" key="2">
    <source>
        <dbReference type="EMBL" id="CAI2365160.1"/>
    </source>
</evidence>
<organism evidence="2 3">
    <name type="scientific">Euplotes crassus</name>
    <dbReference type="NCBI Taxonomy" id="5936"/>
    <lineage>
        <taxon>Eukaryota</taxon>
        <taxon>Sar</taxon>
        <taxon>Alveolata</taxon>
        <taxon>Ciliophora</taxon>
        <taxon>Intramacronucleata</taxon>
        <taxon>Spirotrichea</taxon>
        <taxon>Hypotrichia</taxon>
        <taxon>Euplotida</taxon>
        <taxon>Euplotidae</taxon>
        <taxon>Moneuplotes</taxon>
    </lineage>
</organism>
<comment type="caution">
    <text evidence="2">The sequence shown here is derived from an EMBL/GenBank/DDBJ whole genome shotgun (WGS) entry which is preliminary data.</text>
</comment>
<feature type="compositionally biased region" description="Basic and acidic residues" evidence="1">
    <location>
        <begin position="374"/>
        <end position="387"/>
    </location>
</feature>
<feature type="region of interest" description="Disordered" evidence="1">
    <location>
        <begin position="374"/>
        <end position="403"/>
    </location>
</feature>
<dbReference type="AlphaFoldDB" id="A0AAD1XC75"/>
<feature type="region of interest" description="Disordered" evidence="1">
    <location>
        <begin position="235"/>
        <end position="259"/>
    </location>
</feature>
<dbReference type="EMBL" id="CAMPGE010006313">
    <property type="protein sequence ID" value="CAI2365160.1"/>
    <property type="molecule type" value="Genomic_DNA"/>
</dbReference>
<name>A0AAD1XC75_EUPCR</name>
<accession>A0AAD1XC75</accession>
<dbReference type="Proteomes" id="UP001295684">
    <property type="component" value="Unassembled WGS sequence"/>
</dbReference>
<protein>
    <submittedName>
        <fullName evidence="2">Uncharacterized protein</fullName>
    </submittedName>
</protein>